<reference evidence="4" key="1">
    <citation type="journal article" date="2019" name="Int. J. Syst. Evol. Microbiol.">
        <title>The Global Catalogue of Microorganisms (GCM) 10K type strain sequencing project: providing services to taxonomists for standard genome sequencing and annotation.</title>
        <authorList>
            <consortium name="The Broad Institute Genomics Platform"/>
            <consortium name="The Broad Institute Genome Sequencing Center for Infectious Disease"/>
            <person name="Wu L."/>
            <person name="Ma J."/>
        </authorList>
    </citation>
    <scope>NUCLEOTIDE SEQUENCE [LARGE SCALE GENOMIC DNA]</scope>
    <source>
        <strain evidence="4">CGMCC 1.13718</strain>
    </source>
</reference>
<keyword evidence="4" id="KW-1185">Reference proteome</keyword>
<dbReference type="EMBL" id="JBHSVR010000001">
    <property type="protein sequence ID" value="MFC6633550.1"/>
    <property type="molecule type" value="Genomic_DNA"/>
</dbReference>
<protein>
    <submittedName>
        <fullName evidence="3">Helix-turn-helix domain-containing protein</fullName>
    </submittedName>
</protein>
<comment type="caution">
    <text evidence="3">The sequence shown here is derived from an EMBL/GenBank/DDBJ whole genome shotgun (WGS) entry which is preliminary data.</text>
</comment>
<dbReference type="CDD" id="cd00093">
    <property type="entry name" value="HTH_XRE"/>
    <property type="match status" value="1"/>
</dbReference>
<accession>A0ABW1YQ32</accession>
<keyword evidence="1" id="KW-0238">DNA-binding</keyword>
<feature type="domain" description="HTH cro/C1-type" evidence="2">
    <location>
        <begin position="12"/>
        <end position="66"/>
    </location>
</feature>
<evidence type="ECO:0000259" key="2">
    <source>
        <dbReference type="PROSITE" id="PS50943"/>
    </source>
</evidence>
<sequence length="69" mass="8071">MDDFRVRFGRHVAELRRTRKLTQEQLATRTGVAERTIRRIELGENAPGFDLLPKLAMALRVSVRELFDF</sequence>
<dbReference type="PANTHER" id="PTHR46797:SF1">
    <property type="entry name" value="METHYLPHOSPHONATE SYNTHASE"/>
    <property type="match status" value="1"/>
</dbReference>
<dbReference type="SUPFAM" id="SSF47413">
    <property type="entry name" value="lambda repressor-like DNA-binding domains"/>
    <property type="match status" value="1"/>
</dbReference>
<dbReference type="PROSITE" id="PS50943">
    <property type="entry name" value="HTH_CROC1"/>
    <property type="match status" value="1"/>
</dbReference>
<dbReference type="SMART" id="SM00530">
    <property type="entry name" value="HTH_XRE"/>
    <property type="match status" value="1"/>
</dbReference>
<dbReference type="InterPro" id="IPR050807">
    <property type="entry name" value="TransReg_Diox_bact_type"/>
</dbReference>
<evidence type="ECO:0000256" key="1">
    <source>
        <dbReference type="ARBA" id="ARBA00023125"/>
    </source>
</evidence>
<gene>
    <name evidence="3" type="ORF">ACFQBM_09675</name>
</gene>
<dbReference type="InterPro" id="IPR010982">
    <property type="entry name" value="Lambda_DNA-bd_dom_sf"/>
</dbReference>
<dbReference type="PANTHER" id="PTHR46797">
    <property type="entry name" value="HTH-TYPE TRANSCRIPTIONAL REGULATOR"/>
    <property type="match status" value="1"/>
</dbReference>
<dbReference type="InterPro" id="IPR001387">
    <property type="entry name" value="Cro/C1-type_HTH"/>
</dbReference>
<proteinExistence type="predicted"/>
<dbReference type="Pfam" id="PF01381">
    <property type="entry name" value="HTH_3"/>
    <property type="match status" value="1"/>
</dbReference>
<evidence type="ECO:0000313" key="4">
    <source>
        <dbReference type="Proteomes" id="UP001596425"/>
    </source>
</evidence>
<evidence type="ECO:0000313" key="3">
    <source>
        <dbReference type="EMBL" id="MFC6633550.1"/>
    </source>
</evidence>
<dbReference type="Gene3D" id="1.10.260.40">
    <property type="entry name" value="lambda repressor-like DNA-binding domains"/>
    <property type="match status" value="1"/>
</dbReference>
<organism evidence="3 4">
    <name type="scientific">Microbulbifer taiwanensis</name>
    <dbReference type="NCBI Taxonomy" id="986746"/>
    <lineage>
        <taxon>Bacteria</taxon>
        <taxon>Pseudomonadati</taxon>
        <taxon>Pseudomonadota</taxon>
        <taxon>Gammaproteobacteria</taxon>
        <taxon>Cellvibrionales</taxon>
        <taxon>Microbulbiferaceae</taxon>
        <taxon>Microbulbifer</taxon>
    </lineage>
</organism>
<name>A0ABW1YQ32_9GAMM</name>
<dbReference type="RefSeq" id="WP_193192876.1">
    <property type="nucleotide sequence ID" value="NZ_JACZFR010000035.1"/>
</dbReference>
<dbReference type="Proteomes" id="UP001596425">
    <property type="component" value="Unassembled WGS sequence"/>
</dbReference>